<protein>
    <submittedName>
        <fullName evidence="2">Uncharacterized protein</fullName>
    </submittedName>
</protein>
<dbReference type="AlphaFoldDB" id="A0A645J8V5"/>
<feature type="transmembrane region" description="Helical" evidence="1">
    <location>
        <begin position="42"/>
        <end position="62"/>
    </location>
</feature>
<evidence type="ECO:0000256" key="1">
    <source>
        <dbReference type="SAM" id="Phobius"/>
    </source>
</evidence>
<name>A0A645J8V5_9ZZZZ</name>
<organism evidence="2">
    <name type="scientific">bioreactor metagenome</name>
    <dbReference type="NCBI Taxonomy" id="1076179"/>
    <lineage>
        <taxon>unclassified sequences</taxon>
        <taxon>metagenomes</taxon>
        <taxon>ecological metagenomes</taxon>
    </lineage>
</organism>
<evidence type="ECO:0000313" key="2">
    <source>
        <dbReference type="EMBL" id="MPN59552.1"/>
    </source>
</evidence>
<keyword evidence="1" id="KW-0812">Transmembrane</keyword>
<gene>
    <name evidence="2" type="ORF">SDC9_207273</name>
</gene>
<keyword evidence="1" id="KW-1133">Transmembrane helix</keyword>
<comment type="caution">
    <text evidence="2">The sequence shown here is derived from an EMBL/GenBank/DDBJ whole genome shotgun (WGS) entry which is preliminary data.</text>
</comment>
<proteinExistence type="predicted"/>
<dbReference type="EMBL" id="VSSQ01133681">
    <property type="protein sequence ID" value="MPN59552.1"/>
    <property type="molecule type" value="Genomic_DNA"/>
</dbReference>
<sequence length="69" mass="7419">MTFTVADGKTYVDFVYDKPVSDGEKPGDDKPETTPDNGNLKWIIIGSVAVIAVIAAVLSVIAHKKKKSK</sequence>
<keyword evidence="1" id="KW-0472">Membrane</keyword>
<reference evidence="2" key="1">
    <citation type="submission" date="2019-08" db="EMBL/GenBank/DDBJ databases">
        <authorList>
            <person name="Kucharzyk K."/>
            <person name="Murdoch R.W."/>
            <person name="Higgins S."/>
            <person name="Loffler F."/>
        </authorList>
    </citation>
    <scope>NUCLEOTIDE SEQUENCE</scope>
</reference>
<accession>A0A645J8V5</accession>